<name>A0A383V9K0_TETOB</name>
<dbReference type="GO" id="GO:0006412">
    <property type="term" value="P:translation"/>
    <property type="evidence" value="ECO:0007669"/>
    <property type="project" value="UniProtKB-KW"/>
</dbReference>
<keyword evidence="4 11" id="KW-0150">Chloroplast</keyword>
<keyword evidence="9 11" id="KW-0809">Transit peptide</keyword>
<dbReference type="InterPro" id="IPR023635">
    <property type="entry name" value="Peptide_deformylase"/>
</dbReference>
<keyword evidence="6 11" id="KW-0479">Metal-binding</keyword>
<dbReference type="EMBL" id="FNXT01000133">
    <property type="protein sequence ID" value="SZX61284.1"/>
    <property type="molecule type" value="Genomic_DNA"/>
</dbReference>
<dbReference type="GO" id="GO:0046872">
    <property type="term" value="F:metal ion binding"/>
    <property type="evidence" value="ECO:0007669"/>
    <property type="project" value="UniProtKB-KW"/>
</dbReference>
<evidence type="ECO:0000313" key="12">
    <source>
        <dbReference type="EMBL" id="SZX61284.1"/>
    </source>
</evidence>
<evidence type="ECO:0000256" key="3">
    <source>
        <dbReference type="ARBA" id="ARBA00012175"/>
    </source>
</evidence>
<evidence type="ECO:0000256" key="5">
    <source>
        <dbReference type="ARBA" id="ARBA00022640"/>
    </source>
</evidence>
<comment type="similarity">
    <text evidence="2 11">Belongs to the polypeptide deformylase family.</text>
</comment>
<dbReference type="STRING" id="3088.A0A383V9K0"/>
<evidence type="ECO:0000313" key="13">
    <source>
        <dbReference type="Proteomes" id="UP000256970"/>
    </source>
</evidence>
<evidence type="ECO:0000256" key="6">
    <source>
        <dbReference type="ARBA" id="ARBA00022723"/>
    </source>
</evidence>
<evidence type="ECO:0000256" key="7">
    <source>
        <dbReference type="ARBA" id="ARBA00022801"/>
    </source>
</evidence>
<dbReference type="PANTHER" id="PTHR10458:SF22">
    <property type="entry name" value="PEPTIDE DEFORMYLASE"/>
    <property type="match status" value="1"/>
</dbReference>
<keyword evidence="13" id="KW-1185">Reference proteome</keyword>
<dbReference type="EC" id="3.5.1.88" evidence="3 11"/>
<organism evidence="12 13">
    <name type="scientific">Tetradesmus obliquus</name>
    <name type="common">Green alga</name>
    <name type="synonym">Acutodesmus obliquus</name>
    <dbReference type="NCBI Taxonomy" id="3088"/>
    <lineage>
        <taxon>Eukaryota</taxon>
        <taxon>Viridiplantae</taxon>
        <taxon>Chlorophyta</taxon>
        <taxon>core chlorophytes</taxon>
        <taxon>Chlorophyceae</taxon>
        <taxon>CS clade</taxon>
        <taxon>Sphaeropleales</taxon>
        <taxon>Scenedesmaceae</taxon>
        <taxon>Tetradesmus</taxon>
    </lineage>
</organism>
<evidence type="ECO:0000256" key="2">
    <source>
        <dbReference type="ARBA" id="ARBA00010759"/>
    </source>
</evidence>
<dbReference type="PRINTS" id="PR01576">
    <property type="entry name" value="PDEFORMYLASE"/>
</dbReference>
<comment type="catalytic activity">
    <reaction evidence="11">
        <text>N-terminal N-formyl-L-methionyl-[peptide] + H2O = N-terminal L-methionyl-[peptide] + formate</text>
        <dbReference type="Rhea" id="RHEA:24420"/>
        <dbReference type="Rhea" id="RHEA-COMP:10639"/>
        <dbReference type="Rhea" id="RHEA-COMP:10640"/>
        <dbReference type="ChEBI" id="CHEBI:15377"/>
        <dbReference type="ChEBI" id="CHEBI:15740"/>
        <dbReference type="ChEBI" id="CHEBI:49298"/>
        <dbReference type="ChEBI" id="CHEBI:64731"/>
        <dbReference type="EC" id="3.5.1.88"/>
    </reaction>
</comment>
<keyword evidence="7 11" id="KW-0378">Hydrolase</keyword>
<reference evidence="12 13" key="1">
    <citation type="submission" date="2016-10" db="EMBL/GenBank/DDBJ databases">
        <authorList>
            <person name="Cai Z."/>
        </authorList>
    </citation>
    <scope>NUCLEOTIDE SEQUENCE [LARGE SCALE GENOMIC DNA]</scope>
</reference>
<keyword evidence="5 11" id="KW-0934">Plastid</keyword>
<evidence type="ECO:0000256" key="1">
    <source>
        <dbReference type="ARBA" id="ARBA00004229"/>
    </source>
</evidence>
<evidence type="ECO:0000256" key="10">
    <source>
        <dbReference type="ARBA" id="ARBA00023004"/>
    </source>
</evidence>
<dbReference type="NCBIfam" id="TIGR00079">
    <property type="entry name" value="pept_deformyl"/>
    <property type="match status" value="1"/>
</dbReference>
<dbReference type="GO" id="GO:0009507">
    <property type="term" value="C:chloroplast"/>
    <property type="evidence" value="ECO:0007669"/>
    <property type="project" value="UniProtKB-SubCell"/>
</dbReference>
<keyword evidence="8 11" id="KW-0648">Protein biosynthesis</keyword>
<dbReference type="GO" id="GO:0042586">
    <property type="term" value="F:peptide deformylase activity"/>
    <property type="evidence" value="ECO:0007669"/>
    <property type="project" value="UniProtKB-EC"/>
</dbReference>
<dbReference type="Proteomes" id="UP000256970">
    <property type="component" value="Unassembled WGS sequence"/>
</dbReference>
<comment type="subcellular location">
    <subcellularLocation>
        <location evidence="1 11">Plastid</location>
        <location evidence="1 11">Chloroplast</location>
    </subcellularLocation>
</comment>
<dbReference type="NCBIfam" id="NF001159">
    <property type="entry name" value="PRK00150.1-3"/>
    <property type="match status" value="1"/>
</dbReference>
<evidence type="ECO:0000256" key="4">
    <source>
        <dbReference type="ARBA" id="ARBA00022528"/>
    </source>
</evidence>
<dbReference type="InterPro" id="IPR036821">
    <property type="entry name" value="Peptide_deformylase_sf"/>
</dbReference>
<dbReference type="CDD" id="cd00487">
    <property type="entry name" value="Pep_deformylase"/>
    <property type="match status" value="1"/>
</dbReference>
<protein>
    <recommendedName>
        <fullName evidence="3 11">Peptide deformylase</fullName>
        <ecNumber evidence="3 11">3.5.1.88</ecNumber>
    </recommendedName>
</protein>
<dbReference type="AlphaFoldDB" id="A0A383V9K0"/>
<keyword evidence="10" id="KW-0408">Iron</keyword>
<evidence type="ECO:0000256" key="8">
    <source>
        <dbReference type="ARBA" id="ARBA00022917"/>
    </source>
</evidence>
<accession>A0A383V9K0</accession>
<dbReference type="HAMAP" id="MF_00163">
    <property type="entry name" value="Pep_deformylase"/>
    <property type="match status" value="1"/>
</dbReference>
<dbReference type="SUPFAM" id="SSF56420">
    <property type="entry name" value="Peptide deformylase"/>
    <property type="match status" value="1"/>
</dbReference>
<comment type="function">
    <text evidence="11">Removes the formyl group from the N-terminal Met of newly synthesized proteins.</text>
</comment>
<proteinExistence type="inferred from homology"/>
<sequence length="255" mass="28202">MQSLGGLVQRVASPGGCCIHKQLGWGPAAAAAAQHRRSVQLHAKRPQKVPTVEKLEWQAPLQVIKYPDPRLRAPNARIGVFDDSLRELAKQMFEVMYQDDGVGLAAPQVGVNVRLMVFNETATPGSPEETVLVNPVIIEKGRATDVDVEGCLSFPKIYADVERATKIEVQYQDLDGTKQQMQLRDFVARVFQHEYDHLQGVLYHDRMKAAELEKVRPELLALEEAFIAAHPDVAIQRVPPPAAAKAKGFGSIAKR</sequence>
<dbReference type="PANTHER" id="PTHR10458">
    <property type="entry name" value="PEPTIDE DEFORMYLASE"/>
    <property type="match status" value="1"/>
</dbReference>
<dbReference type="FunFam" id="3.90.45.10:FF:000006">
    <property type="entry name" value="Peptide deformylase"/>
    <property type="match status" value="1"/>
</dbReference>
<gene>
    <name evidence="12" type="ORF">BQ4739_LOCUS1796</name>
</gene>
<evidence type="ECO:0000256" key="11">
    <source>
        <dbReference type="RuleBase" id="RU362111"/>
    </source>
</evidence>
<dbReference type="Pfam" id="PF01327">
    <property type="entry name" value="Pep_deformylase"/>
    <property type="match status" value="1"/>
</dbReference>
<dbReference type="Gene3D" id="3.90.45.10">
    <property type="entry name" value="Peptide deformylase"/>
    <property type="match status" value="1"/>
</dbReference>
<evidence type="ECO:0000256" key="9">
    <source>
        <dbReference type="ARBA" id="ARBA00022946"/>
    </source>
</evidence>